<feature type="compositionally biased region" description="Basic and acidic residues" evidence="2">
    <location>
        <begin position="172"/>
        <end position="182"/>
    </location>
</feature>
<evidence type="ECO:0000259" key="3">
    <source>
        <dbReference type="PROSITE" id="PS51025"/>
    </source>
</evidence>
<feature type="compositionally biased region" description="Low complexity" evidence="2">
    <location>
        <begin position="288"/>
        <end position="308"/>
    </location>
</feature>
<dbReference type="OrthoDB" id="163257at2759"/>
<feature type="compositionally biased region" description="Pro residues" evidence="2">
    <location>
        <begin position="309"/>
        <end position="319"/>
    </location>
</feature>
<dbReference type="STRING" id="112090.W4G7M5"/>
<feature type="compositionally biased region" description="Basic and acidic residues" evidence="2">
    <location>
        <begin position="133"/>
        <end position="155"/>
    </location>
</feature>
<accession>W4G7M5</accession>
<reference evidence="4" key="1">
    <citation type="submission" date="2013-12" db="EMBL/GenBank/DDBJ databases">
        <title>The Genome Sequence of Aphanomyces astaci APO3.</title>
        <authorList>
            <consortium name="The Broad Institute Genomics Platform"/>
            <person name="Russ C."/>
            <person name="Tyler B."/>
            <person name="van West P."/>
            <person name="Dieguez-Uribeondo J."/>
            <person name="Young S.K."/>
            <person name="Zeng Q."/>
            <person name="Gargeya S."/>
            <person name="Fitzgerald M."/>
            <person name="Abouelleil A."/>
            <person name="Alvarado L."/>
            <person name="Chapman S.B."/>
            <person name="Gainer-Dewar J."/>
            <person name="Goldberg J."/>
            <person name="Griggs A."/>
            <person name="Gujja S."/>
            <person name="Hansen M."/>
            <person name="Howarth C."/>
            <person name="Imamovic A."/>
            <person name="Ireland A."/>
            <person name="Larimer J."/>
            <person name="McCowan C."/>
            <person name="Murphy C."/>
            <person name="Pearson M."/>
            <person name="Poon T.W."/>
            <person name="Priest M."/>
            <person name="Roberts A."/>
            <person name="Saif S."/>
            <person name="Shea T."/>
            <person name="Sykes S."/>
            <person name="Wortman J."/>
            <person name="Nusbaum C."/>
            <person name="Birren B."/>
        </authorList>
    </citation>
    <scope>NUCLEOTIDE SEQUENCE [LARGE SCALE GENOMIC DNA]</scope>
    <source>
        <strain evidence="4">APO3</strain>
    </source>
</reference>
<dbReference type="EMBL" id="KI913139">
    <property type="protein sequence ID" value="ETV75707.1"/>
    <property type="molecule type" value="Genomic_DNA"/>
</dbReference>
<gene>
    <name evidence="4" type="ORF">H257_10089</name>
</gene>
<dbReference type="AlphaFoldDB" id="W4G7M5"/>
<dbReference type="SUPFAM" id="SSF101233">
    <property type="entry name" value="PWI domain"/>
    <property type="match status" value="1"/>
</dbReference>
<feature type="region of interest" description="Disordered" evidence="2">
    <location>
        <begin position="133"/>
        <end position="395"/>
    </location>
</feature>
<feature type="compositionally biased region" description="Low complexity" evidence="2">
    <location>
        <begin position="206"/>
        <end position="220"/>
    </location>
</feature>
<dbReference type="GO" id="GO:0003723">
    <property type="term" value="F:RNA binding"/>
    <property type="evidence" value="ECO:0007669"/>
    <property type="project" value="TreeGrafter"/>
</dbReference>
<dbReference type="InterPro" id="IPR036483">
    <property type="entry name" value="PWI_dom_sf"/>
</dbReference>
<dbReference type="InterPro" id="IPR052225">
    <property type="entry name" value="Ser/Arg_repetitive_matrix"/>
</dbReference>
<dbReference type="RefSeq" id="XP_009834838.1">
    <property type="nucleotide sequence ID" value="XM_009836536.1"/>
</dbReference>
<proteinExistence type="predicted"/>
<dbReference type="GO" id="GO:0006397">
    <property type="term" value="P:mRNA processing"/>
    <property type="evidence" value="ECO:0007669"/>
    <property type="project" value="UniProtKB-KW"/>
</dbReference>
<keyword evidence="1" id="KW-0507">mRNA processing</keyword>
<dbReference type="Gene3D" id="1.20.1390.10">
    <property type="entry name" value="PWI domain"/>
    <property type="match status" value="1"/>
</dbReference>
<dbReference type="GeneID" id="20812085"/>
<dbReference type="PANTHER" id="PTHR23148">
    <property type="entry name" value="SERINE/ARGININE REGULATED NUCLEAR MATRIX PROTEIN"/>
    <property type="match status" value="1"/>
</dbReference>
<dbReference type="GO" id="GO:0048024">
    <property type="term" value="P:regulation of mRNA splicing, via spliceosome"/>
    <property type="evidence" value="ECO:0007669"/>
    <property type="project" value="TreeGrafter"/>
</dbReference>
<feature type="compositionally biased region" description="Basic residues" evidence="2">
    <location>
        <begin position="323"/>
        <end position="366"/>
    </location>
</feature>
<dbReference type="VEuPathDB" id="FungiDB:H257_10089"/>
<dbReference type="GO" id="GO:0005681">
    <property type="term" value="C:spliceosomal complex"/>
    <property type="evidence" value="ECO:0007669"/>
    <property type="project" value="TreeGrafter"/>
</dbReference>
<dbReference type="PANTHER" id="PTHR23148:SF0">
    <property type="entry name" value="SERINE_ARGININE REPETITIVE MATRIX PROTEIN 1"/>
    <property type="match status" value="1"/>
</dbReference>
<evidence type="ECO:0000256" key="2">
    <source>
        <dbReference type="SAM" id="MobiDB-lite"/>
    </source>
</evidence>
<sequence>MASGANFFRGTTLDQDSRFFNKHKKLLAKMEFPTCFKHKVEISKVNKEVMHQWITEKITQVLGFEDDIVVSTAINLLEPTHPLDPLNPKEMQVALTGFLEGDAASYMEELWTLLVSAQENPTGIPQVFLDKKKKEMEAKRDQDAKDRERLAKRVESFQPPSSSDIGRTKPSRFNDRRQEGPNRRHGSPPSSRRRSPNPSPPRRQRASPPRRSPSPNTRGRQTTRRRDSPVSPVKKASPSPRPTRSKSPTSKSRRQRSPSTPRAKALSPRKPESPTKDTPPRKSRHRSSSPPQTTPVSRRPRRSATPPSRGRPPQSPDPPTSSRNHRSPSRDRGSRRRSGSRDRRRAKSPARRSRTPPARRSRRSRSPSKDEFQREKKRSRRDDDDDDRRRHRRRH</sequence>
<feature type="domain" description="PWI" evidence="3">
    <location>
        <begin position="29"/>
        <end position="131"/>
    </location>
</feature>
<evidence type="ECO:0000256" key="1">
    <source>
        <dbReference type="ARBA" id="ARBA00022664"/>
    </source>
</evidence>
<dbReference type="InterPro" id="IPR002483">
    <property type="entry name" value="PWI_dom"/>
</dbReference>
<name>W4G7M5_APHAT</name>
<feature type="compositionally biased region" description="Basic residues" evidence="2">
    <location>
        <begin position="183"/>
        <end position="195"/>
    </location>
</feature>
<dbReference type="SMART" id="SM00311">
    <property type="entry name" value="PWI"/>
    <property type="match status" value="1"/>
</dbReference>
<feature type="compositionally biased region" description="Basic and acidic residues" evidence="2">
    <location>
        <begin position="269"/>
        <end position="280"/>
    </location>
</feature>
<organism evidence="4">
    <name type="scientific">Aphanomyces astaci</name>
    <name type="common">Crayfish plague agent</name>
    <dbReference type="NCBI Taxonomy" id="112090"/>
    <lineage>
        <taxon>Eukaryota</taxon>
        <taxon>Sar</taxon>
        <taxon>Stramenopiles</taxon>
        <taxon>Oomycota</taxon>
        <taxon>Saprolegniomycetes</taxon>
        <taxon>Saprolegniales</taxon>
        <taxon>Verrucalvaceae</taxon>
        <taxon>Aphanomyces</taxon>
    </lineage>
</organism>
<evidence type="ECO:0000313" key="4">
    <source>
        <dbReference type="EMBL" id="ETV75707.1"/>
    </source>
</evidence>
<dbReference type="PROSITE" id="PS51025">
    <property type="entry name" value="PWI"/>
    <property type="match status" value="1"/>
</dbReference>
<feature type="compositionally biased region" description="Low complexity" evidence="2">
    <location>
        <begin position="229"/>
        <end position="238"/>
    </location>
</feature>
<dbReference type="Pfam" id="PF01480">
    <property type="entry name" value="PWI"/>
    <property type="match status" value="1"/>
</dbReference>
<protein>
    <recommendedName>
        <fullName evidence="3">PWI domain-containing protein</fullName>
    </recommendedName>
</protein>